<dbReference type="PIRSF" id="PIRSF003095">
    <property type="entry name" value="Trigger_factor"/>
    <property type="match status" value="1"/>
</dbReference>
<dbReference type="SUPFAM" id="SSF109998">
    <property type="entry name" value="Triger factor/SurA peptide-binding domain-like"/>
    <property type="match status" value="1"/>
</dbReference>
<organism evidence="13">
    <name type="scientific">Uncultured Desulfatiglans sp</name>
    <dbReference type="NCBI Taxonomy" id="1748965"/>
    <lineage>
        <taxon>Bacteria</taxon>
        <taxon>Pseudomonadati</taxon>
        <taxon>Thermodesulfobacteriota</taxon>
        <taxon>Desulfobacteria</taxon>
        <taxon>Desulfatiglandales</taxon>
        <taxon>Desulfatiglandaceae</taxon>
        <taxon>Desulfatiglans</taxon>
        <taxon>environmental samples</taxon>
    </lineage>
</organism>
<evidence type="ECO:0000259" key="10">
    <source>
        <dbReference type="Pfam" id="PF00254"/>
    </source>
</evidence>
<dbReference type="Pfam" id="PF05698">
    <property type="entry name" value="Trigger_C"/>
    <property type="match status" value="1"/>
</dbReference>
<evidence type="ECO:0000256" key="3">
    <source>
        <dbReference type="ARBA" id="ARBA00013194"/>
    </source>
</evidence>
<evidence type="ECO:0000256" key="6">
    <source>
        <dbReference type="ARBA" id="ARBA00023186"/>
    </source>
</evidence>
<dbReference type="Pfam" id="PF05697">
    <property type="entry name" value="Trigger_N"/>
    <property type="match status" value="1"/>
</dbReference>
<sequence>MRTQVEDISAVKKRLVVEIDAAEVDKELNEAYKRLGKTTKLPGFRPGKIPRTVLESYFGRQVREDVARDLINHTISEALNEAQTFPIGAPILEKEDLKPGEGFQYSAVMEVRPVIQLPEYEGIEVQKEVLQVTDQDVENQLERIRQGNGKLETIEEDRAIQTGDYVVVDYEVYDGEEPVEGFAATDAVIKVGTHEFDAAVEEALIGARKGEEKGVTVHFGDHHPRVDLAGKDVLFKVRVKELKFLDLPAVDDAFVEGLGADFKTVDDLKAKIREEIRTAEVRRIDQEVKQRLIEKIAEKVEVELPPVLVESELEMRIENLKQSLKRSGADPEQAGLTDDRMRVDLRPVSEKRVKNMLILGDIAREKGLKVEEEDLEEHFASLAASTGQDAAILRRYYEARELLDGLRQQLLEEKTLKYLVEHARILEVERSVLTGNAAK</sequence>
<dbReference type="InterPro" id="IPR046357">
    <property type="entry name" value="PPIase_dom_sf"/>
</dbReference>
<evidence type="ECO:0000256" key="4">
    <source>
        <dbReference type="ARBA" id="ARBA00016902"/>
    </source>
</evidence>
<dbReference type="GO" id="GO:0015031">
    <property type="term" value="P:protein transport"/>
    <property type="evidence" value="ECO:0007669"/>
    <property type="project" value="UniProtKB-UniRule"/>
</dbReference>
<name>A0A653AAE5_UNCDX</name>
<dbReference type="InterPro" id="IPR005215">
    <property type="entry name" value="Trig_fac"/>
</dbReference>
<dbReference type="GO" id="GO:0051083">
    <property type="term" value="P:'de novo' cotranslational protein folding"/>
    <property type="evidence" value="ECO:0007669"/>
    <property type="project" value="TreeGrafter"/>
</dbReference>
<dbReference type="Gene3D" id="3.10.50.40">
    <property type="match status" value="1"/>
</dbReference>
<dbReference type="InterPro" id="IPR001179">
    <property type="entry name" value="PPIase_FKBP_dom"/>
</dbReference>
<evidence type="ECO:0000256" key="9">
    <source>
        <dbReference type="HAMAP-Rule" id="MF_00303"/>
    </source>
</evidence>
<evidence type="ECO:0000256" key="5">
    <source>
        <dbReference type="ARBA" id="ARBA00023110"/>
    </source>
</evidence>
<proteinExistence type="inferred from homology"/>
<feature type="domain" description="Trigger factor C-terminal" evidence="12">
    <location>
        <begin position="264"/>
        <end position="421"/>
    </location>
</feature>
<dbReference type="EC" id="5.2.1.8" evidence="3 9"/>
<evidence type="ECO:0000259" key="12">
    <source>
        <dbReference type="Pfam" id="PF05698"/>
    </source>
</evidence>
<dbReference type="Pfam" id="PF00254">
    <property type="entry name" value="FKBP_C"/>
    <property type="match status" value="1"/>
</dbReference>
<dbReference type="GO" id="GO:0043335">
    <property type="term" value="P:protein unfolding"/>
    <property type="evidence" value="ECO:0007669"/>
    <property type="project" value="TreeGrafter"/>
</dbReference>
<dbReference type="GO" id="GO:0051301">
    <property type="term" value="P:cell division"/>
    <property type="evidence" value="ECO:0007669"/>
    <property type="project" value="UniProtKB-KW"/>
</dbReference>
<evidence type="ECO:0000256" key="2">
    <source>
        <dbReference type="ARBA" id="ARBA00005464"/>
    </source>
</evidence>
<dbReference type="InterPro" id="IPR036611">
    <property type="entry name" value="Trigger_fac_ribosome-bd_sf"/>
</dbReference>
<keyword evidence="6 9" id="KW-0143">Chaperone</keyword>
<evidence type="ECO:0000256" key="7">
    <source>
        <dbReference type="ARBA" id="ARBA00023235"/>
    </source>
</evidence>
<keyword evidence="5 9" id="KW-0697">Rotamase</keyword>
<dbReference type="HAMAP" id="MF_00303">
    <property type="entry name" value="Trigger_factor_Tig"/>
    <property type="match status" value="1"/>
</dbReference>
<dbReference type="InterPro" id="IPR008880">
    <property type="entry name" value="Trigger_fac_C"/>
</dbReference>
<keyword evidence="7 9" id="KW-0413">Isomerase</keyword>
<feature type="domain" description="Trigger factor ribosome-binding bacterial" evidence="11">
    <location>
        <begin position="1"/>
        <end position="144"/>
    </location>
</feature>
<comment type="similarity">
    <text evidence="2 9">Belongs to the FKBP-type PPIase family. Tig subfamily.</text>
</comment>
<dbReference type="SUPFAM" id="SSF102735">
    <property type="entry name" value="Trigger factor ribosome-binding domain"/>
    <property type="match status" value="1"/>
</dbReference>
<dbReference type="PANTHER" id="PTHR30560:SF3">
    <property type="entry name" value="TRIGGER FACTOR-LIKE PROTEIN TIG, CHLOROPLASTIC"/>
    <property type="match status" value="1"/>
</dbReference>
<dbReference type="NCBIfam" id="TIGR00115">
    <property type="entry name" value="tig"/>
    <property type="match status" value="1"/>
</dbReference>
<dbReference type="GO" id="GO:0044183">
    <property type="term" value="F:protein folding chaperone"/>
    <property type="evidence" value="ECO:0007669"/>
    <property type="project" value="TreeGrafter"/>
</dbReference>
<dbReference type="PANTHER" id="PTHR30560">
    <property type="entry name" value="TRIGGER FACTOR CHAPERONE AND PEPTIDYL-PROLYL CIS/TRANS ISOMERASE"/>
    <property type="match status" value="1"/>
</dbReference>
<evidence type="ECO:0000256" key="1">
    <source>
        <dbReference type="ARBA" id="ARBA00000971"/>
    </source>
</evidence>
<comment type="domain">
    <text evidence="9">Consists of 3 domains; the N-terminus binds the ribosome, the middle domain has PPIase activity, while the C-terminus has intrinsic chaperone activity on its own.</text>
</comment>
<dbReference type="InterPro" id="IPR037041">
    <property type="entry name" value="Trigger_fac_C_sf"/>
</dbReference>
<evidence type="ECO:0000256" key="8">
    <source>
        <dbReference type="ARBA" id="ARBA00029986"/>
    </source>
</evidence>
<comment type="catalytic activity">
    <reaction evidence="1 9">
        <text>[protein]-peptidylproline (omega=180) = [protein]-peptidylproline (omega=0)</text>
        <dbReference type="Rhea" id="RHEA:16237"/>
        <dbReference type="Rhea" id="RHEA-COMP:10747"/>
        <dbReference type="Rhea" id="RHEA-COMP:10748"/>
        <dbReference type="ChEBI" id="CHEBI:83833"/>
        <dbReference type="ChEBI" id="CHEBI:83834"/>
        <dbReference type="EC" id="5.2.1.8"/>
    </reaction>
</comment>
<keyword evidence="9" id="KW-0131">Cell cycle</keyword>
<dbReference type="Gene3D" id="1.10.3120.10">
    <property type="entry name" value="Trigger factor, C-terminal domain"/>
    <property type="match status" value="1"/>
</dbReference>
<protein>
    <recommendedName>
        <fullName evidence="4 9">Trigger factor</fullName>
        <shortName evidence="9">TF</shortName>
        <ecNumber evidence="3 9">5.2.1.8</ecNumber>
    </recommendedName>
    <alternativeName>
        <fullName evidence="8 9">PPIase</fullName>
    </alternativeName>
</protein>
<feature type="domain" description="PPIase FKBP-type" evidence="10">
    <location>
        <begin position="158"/>
        <end position="239"/>
    </location>
</feature>
<dbReference type="EMBL" id="UPXX01000029">
    <property type="protein sequence ID" value="VBB45049.1"/>
    <property type="molecule type" value="Genomic_DNA"/>
</dbReference>
<dbReference type="GO" id="GO:0005737">
    <property type="term" value="C:cytoplasm"/>
    <property type="evidence" value="ECO:0007669"/>
    <property type="project" value="UniProtKB-SubCell"/>
</dbReference>
<dbReference type="InterPro" id="IPR008881">
    <property type="entry name" value="Trigger_fac_ribosome-bd_bac"/>
</dbReference>
<keyword evidence="9" id="KW-0963">Cytoplasm</keyword>
<dbReference type="AlphaFoldDB" id="A0A653AAE5"/>
<gene>
    <name evidence="9 13" type="primary">tig</name>
    <name evidence="13" type="ORF">TRIP_B350174</name>
</gene>
<reference evidence="13" key="1">
    <citation type="submission" date="2018-07" db="EMBL/GenBank/DDBJ databases">
        <authorList>
            <consortium name="Genoscope - CEA"/>
            <person name="William W."/>
        </authorList>
    </citation>
    <scope>NUCLEOTIDE SEQUENCE</scope>
    <source>
        <strain evidence="13">IK1</strain>
    </source>
</reference>
<dbReference type="InterPro" id="IPR027304">
    <property type="entry name" value="Trigger_fact/SurA_dom_sf"/>
</dbReference>
<comment type="function">
    <text evidence="9">Involved in protein export. Acts as a chaperone by maintaining the newly synthesized protein in an open conformation. Functions as a peptidyl-prolyl cis-trans isomerase.</text>
</comment>
<dbReference type="SUPFAM" id="SSF54534">
    <property type="entry name" value="FKBP-like"/>
    <property type="match status" value="1"/>
</dbReference>
<comment type="subcellular location">
    <subcellularLocation>
        <location evidence="9">Cytoplasm</location>
    </subcellularLocation>
    <text evidence="9">About half TF is bound to the ribosome near the polypeptide exit tunnel while the other half is free in the cytoplasm.</text>
</comment>
<evidence type="ECO:0000313" key="13">
    <source>
        <dbReference type="EMBL" id="VBB45049.1"/>
    </source>
</evidence>
<dbReference type="GO" id="GO:0003755">
    <property type="term" value="F:peptidyl-prolyl cis-trans isomerase activity"/>
    <property type="evidence" value="ECO:0007669"/>
    <property type="project" value="UniProtKB-UniRule"/>
</dbReference>
<dbReference type="Gene3D" id="3.30.70.1050">
    <property type="entry name" value="Trigger factor ribosome-binding domain"/>
    <property type="match status" value="1"/>
</dbReference>
<dbReference type="GO" id="GO:0043022">
    <property type="term" value="F:ribosome binding"/>
    <property type="evidence" value="ECO:0007669"/>
    <property type="project" value="TreeGrafter"/>
</dbReference>
<evidence type="ECO:0000259" key="11">
    <source>
        <dbReference type="Pfam" id="PF05697"/>
    </source>
</evidence>
<accession>A0A653AAE5</accession>
<keyword evidence="9" id="KW-0132">Cell division</keyword>